<name>A0AA37HIL7_9HYPH</name>
<dbReference type="GO" id="GO:0016788">
    <property type="term" value="F:hydrolase activity, acting on ester bonds"/>
    <property type="evidence" value="ECO:0007669"/>
    <property type="project" value="UniProtKB-ARBA"/>
</dbReference>
<evidence type="ECO:0000259" key="1">
    <source>
        <dbReference type="Pfam" id="PF13472"/>
    </source>
</evidence>
<dbReference type="InterPro" id="IPR013830">
    <property type="entry name" value="SGNH_hydro"/>
</dbReference>
<evidence type="ECO:0000313" key="3">
    <source>
        <dbReference type="Proteomes" id="UP001055286"/>
    </source>
</evidence>
<feature type="domain" description="SGNH hydrolase-type esterase" evidence="1">
    <location>
        <begin position="40"/>
        <end position="206"/>
    </location>
</feature>
<organism evidence="2 3">
    <name type="scientific">Methylobacterium frigidaeris</name>
    <dbReference type="NCBI Taxonomy" id="2038277"/>
    <lineage>
        <taxon>Bacteria</taxon>
        <taxon>Pseudomonadati</taxon>
        <taxon>Pseudomonadota</taxon>
        <taxon>Alphaproteobacteria</taxon>
        <taxon>Hyphomicrobiales</taxon>
        <taxon>Methylobacteriaceae</taxon>
        <taxon>Methylobacterium</taxon>
    </lineage>
</organism>
<dbReference type="SUPFAM" id="SSF52266">
    <property type="entry name" value="SGNH hydrolase"/>
    <property type="match status" value="1"/>
</dbReference>
<reference evidence="2" key="2">
    <citation type="submission" date="2021-08" db="EMBL/GenBank/DDBJ databases">
        <authorList>
            <person name="Tani A."/>
            <person name="Ola A."/>
            <person name="Ogura Y."/>
            <person name="Katsura K."/>
            <person name="Hayashi T."/>
        </authorList>
    </citation>
    <scope>NUCLEOTIDE SEQUENCE</scope>
    <source>
        <strain evidence="2">JCM 32048</strain>
    </source>
</reference>
<comment type="caution">
    <text evidence="2">The sequence shown here is derived from an EMBL/GenBank/DDBJ whole genome shotgun (WGS) entry which is preliminary data.</text>
</comment>
<dbReference type="Proteomes" id="UP001055286">
    <property type="component" value="Unassembled WGS sequence"/>
</dbReference>
<evidence type="ECO:0000313" key="2">
    <source>
        <dbReference type="EMBL" id="GJD66259.1"/>
    </source>
</evidence>
<proteinExistence type="predicted"/>
<dbReference type="Gene3D" id="3.40.50.1110">
    <property type="entry name" value="SGNH hydrolase"/>
    <property type="match status" value="1"/>
</dbReference>
<sequence length="244" mass="25777">MRPGRREVLAASVLVLARRASARPADEKPETERFMTHAVLLGDSVFDNGAYVRGGPDVARQLRALLPDGRATLLAVDGAVLANVPGQLAGLPDDATHLVVSAGGNDALRASGVLDGPVHSVAEAIERLASTQDRFRAEYRAMLDAVLARGRPTALCTIYDPRYPDPVRRRLTATALAILNDVVTREAAARGLVLLDLRVLCGEDADFANPIEPSVQGGEKIAAAIAAFLRRDAGLPGGLIIARP</sequence>
<reference evidence="2" key="1">
    <citation type="journal article" date="2016" name="Front. Microbiol.">
        <title>Genome Sequence of the Piezophilic, Mesophilic Sulfate-Reducing Bacterium Desulfovibrio indicus J2T.</title>
        <authorList>
            <person name="Cao J."/>
            <person name="Maignien L."/>
            <person name="Shao Z."/>
            <person name="Alain K."/>
            <person name="Jebbar M."/>
        </authorList>
    </citation>
    <scope>NUCLEOTIDE SEQUENCE</scope>
    <source>
        <strain evidence="2">JCM 32048</strain>
    </source>
</reference>
<dbReference type="AlphaFoldDB" id="A0AA37HIL7"/>
<accession>A0AA37HIL7</accession>
<dbReference type="Pfam" id="PF13472">
    <property type="entry name" value="Lipase_GDSL_2"/>
    <property type="match status" value="1"/>
</dbReference>
<gene>
    <name evidence="2" type="ORF">MPEAHAMD_6456</name>
</gene>
<protein>
    <recommendedName>
        <fullName evidence="1">SGNH hydrolase-type esterase domain-containing protein</fullName>
    </recommendedName>
</protein>
<dbReference type="EMBL" id="BPQJ01000059">
    <property type="protein sequence ID" value="GJD66259.1"/>
    <property type="molecule type" value="Genomic_DNA"/>
</dbReference>
<dbReference type="InterPro" id="IPR036514">
    <property type="entry name" value="SGNH_hydro_sf"/>
</dbReference>
<keyword evidence="3" id="KW-1185">Reference proteome</keyword>